<feature type="active site" evidence="13">
    <location>
        <position position="67"/>
    </location>
</feature>
<comment type="caution">
    <text evidence="15">The sequence shown here is derived from an EMBL/GenBank/DDBJ whole genome shotgun (WGS) entry which is preliminary data.</text>
</comment>
<dbReference type="SUPFAM" id="SSF53098">
    <property type="entry name" value="Ribonuclease H-like"/>
    <property type="match status" value="1"/>
</dbReference>
<keyword evidence="5 13" id="KW-0255">Endonuclease</keyword>
<dbReference type="NCBIfam" id="TIGR00228">
    <property type="entry name" value="ruvC"/>
    <property type="match status" value="1"/>
</dbReference>
<name>A0A1G2KX78_9BACT</name>
<evidence type="ECO:0000256" key="2">
    <source>
        <dbReference type="ARBA" id="ARBA00022490"/>
    </source>
</evidence>
<dbReference type="PANTHER" id="PTHR30194:SF3">
    <property type="entry name" value="CROSSOVER JUNCTION ENDODEOXYRIBONUCLEASE RUVC"/>
    <property type="match status" value="1"/>
</dbReference>
<feature type="binding site" evidence="13">
    <location>
        <position position="67"/>
    </location>
    <ligand>
        <name>Mg(2+)</name>
        <dbReference type="ChEBI" id="CHEBI:18420"/>
        <label>2</label>
    </ligand>
</feature>
<dbReference type="InterPro" id="IPR036397">
    <property type="entry name" value="RNaseH_sf"/>
</dbReference>
<keyword evidence="2 13" id="KW-0963">Cytoplasm</keyword>
<evidence type="ECO:0000256" key="8">
    <source>
        <dbReference type="ARBA" id="ARBA00022842"/>
    </source>
</evidence>
<feature type="binding site" evidence="13">
    <location>
        <position position="7"/>
    </location>
    <ligand>
        <name>Mg(2+)</name>
        <dbReference type="ChEBI" id="CHEBI:18420"/>
        <label>1</label>
    </ligand>
</feature>
<comment type="cofactor">
    <cofactor evidence="13">
        <name>Mg(2+)</name>
        <dbReference type="ChEBI" id="CHEBI:18420"/>
    </cofactor>
    <text evidence="13">Binds 2 Mg(2+) ion per subunit.</text>
</comment>
<evidence type="ECO:0000256" key="5">
    <source>
        <dbReference type="ARBA" id="ARBA00022759"/>
    </source>
</evidence>
<keyword evidence="8 13" id="KW-0460">Magnesium</keyword>
<dbReference type="InterPro" id="IPR020563">
    <property type="entry name" value="X-over_junc_endoDNase_Mg_BS"/>
</dbReference>
<keyword evidence="3 13" id="KW-0540">Nuclease</keyword>
<keyword evidence="11 13" id="KW-0234">DNA repair</keyword>
<evidence type="ECO:0000313" key="16">
    <source>
        <dbReference type="Proteomes" id="UP000177811"/>
    </source>
</evidence>
<keyword evidence="6 13" id="KW-0227">DNA damage</keyword>
<evidence type="ECO:0000256" key="4">
    <source>
        <dbReference type="ARBA" id="ARBA00022723"/>
    </source>
</evidence>
<evidence type="ECO:0000256" key="1">
    <source>
        <dbReference type="ARBA" id="ARBA00009518"/>
    </source>
</evidence>
<dbReference type="GO" id="GO:0006281">
    <property type="term" value="P:DNA repair"/>
    <property type="evidence" value="ECO:0007669"/>
    <property type="project" value="UniProtKB-UniRule"/>
</dbReference>
<keyword evidence="4 13" id="KW-0479">Metal-binding</keyword>
<dbReference type="GO" id="GO:0048476">
    <property type="term" value="C:Holliday junction resolvase complex"/>
    <property type="evidence" value="ECO:0007669"/>
    <property type="project" value="UniProtKB-UniRule"/>
</dbReference>
<evidence type="ECO:0000256" key="14">
    <source>
        <dbReference type="NCBIfam" id="TIGR00228"/>
    </source>
</evidence>
<organism evidence="15 16">
    <name type="scientific">Candidatus Sungbacteria bacterium RIFCSPHIGHO2_02_FULL_51_29</name>
    <dbReference type="NCBI Taxonomy" id="1802273"/>
    <lineage>
        <taxon>Bacteria</taxon>
        <taxon>Candidatus Sungiibacteriota</taxon>
    </lineage>
</organism>
<dbReference type="GO" id="GO:0003677">
    <property type="term" value="F:DNA binding"/>
    <property type="evidence" value="ECO:0007669"/>
    <property type="project" value="UniProtKB-KW"/>
</dbReference>
<dbReference type="NCBIfam" id="NF000711">
    <property type="entry name" value="PRK00039.2-1"/>
    <property type="match status" value="1"/>
</dbReference>
<gene>
    <name evidence="13" type="primary">ruvC</name>
    <name evidence="15" type="ORF">A3C16_04255</name>
</gene>
<dbReference type="HAMAP" id="MF_00034">
    <property type="entry name" value="RuvC"/>
    <property type="match status" value="1"/>
</dbReference>
<evidence type="ECO:0000256" key="7">
    <source>
        <dbReference type="ARBA" id="ARBA00022801"/>
    </source>
</evidence>
<protein>
    <recommendedName>
        <fullName evidence="13 14">Crossover junction endodeoxyribonuclease RuvC</fullName>
        <ecNumber evidence="13 14">3.1.21.10</ecNumber>
    </recommendedName>
    <alternativeName>
        <fullName evidence="13">Holliday junction nuclease RuvC</fullName>
    </alternativeName>
    <alternativeName>
        <fullName evidence="13">Holliday junction resolvase RuvC</fullName>
    </alternativeName>
</protein>
<comment type="catalytic activity">
    <reaction evidence="12 13">
        <text>Endonucleolytic cleavage at a junction such as a reciprocal single-stranded crossover between two homologous DNA duplexes (Holliday junction).</text>
        <dbReference type="EC" id="3.1.21.10"/>
    </reaction>
</comment>
<dbReference type="InterPro" id="IPR002176">
    <property type="entry name" value="X-over_junc_endoDNase_RuvC"/>
</dbReference>
<dbReference type="InterPro" id="IPR012337">
    <property type="entry name" value="RNaseH-like_sf"/>
</dbReference>
<comment type="similarity">
    <text evidence="1 13">Belongs to the RuvC family.</text>
</comment>
<comment type="subcellular location">
    <subcellularLocation>
        <location evidence="13">Cytoplasm</location>
    </subcellularLocation>
</comment>
<dbReference type="PROSITE" id="PS01321">
    <property type="entry name" value="RUVC"/>
    <property type="match status" value="1"/>
</dbReference>
<keyword evidence="7 13" id="KW-0378">Hydrolase</keyword>
<dbReference type="PRINTS" id="PR00696">
    <property type="entry name" value="RSOLVASERUVC"/>
</dbReference>
<comment type="function">
    <text evidence="13">The RuvA-RuvB-RuvC complex processes Holliday junction (HJ) DNA during genetic recombination and DNA repair. Endonuclease that resolves HJ intermediates. Cleaves cruciform DNA by making single-stranded nicks across the HJ at symmetrical positions within the homologous arms, yielding a 5'-phosphate and a 3'-hydroxyl group; requires a central core of homology in the junction. The consensus cleavage sequence is 5'-(A/T)TT(C/G)-3'. Cleavage occurs on the 3'-side of the TT dinucleotide at the point of strand exchange. HJ branch migration catalyzed by RuvA-RuvB allows RuvC to scan DNA until it finds its consensus sequence, where it cleaves and resolves the cruciform DNA.</text>
</comment>
<dbReference type="FunFam" id="3.30.420.10:FF:000002">
    <property type="entry name" value="Crossover junction endodeoxyribonuclease RuvC"/>
    <property type="match status" value="1"/>
</dbReference>
<sequence length="160" mass="17105">MKILGVDPGTSIVGYAVVERHKGTLRLIAADAIVNTPNTPQEEKLALIQGGLAAVIKTHAPDVLAVEKLFYFKNTKTVISVAEARGVILLTGKSSGLRVYEYTPLEIKMAVTGYGKADKKQVHAMTGAILKFPIIPKLDDITDAIAVAICAAHSIPRDPF</sequence>
<evidence type="ECO:0000256" key="12">
    <source>
        <dbReference type="ARBA" id="ARBA00029354"/>
    </source>
</evidence>
<dbReference type="Gene3D" id="3.30.420.10">
    <property type="entry name" value="Ribonuclease H-like superfamily/Ribonuclease H"/>
    <property type="match status" value="1"/>
</dbReference>
<keyword evidence="10 13" id="KW-0233">DNA recombination</keyword>
<dbReference type="GO" id="GO:0005737">
    <property type="term" value="C:cytoplasm"/>
    <property type="evidence" value="ECO:0007669"/>
    <property type="project" value="UniProtKB-SubCell"/>
</dbReference>
<dbReference type="GO" id="GO:0006310">
    <property type="term" value="P:DNA recombination"/>
    <property type="evidence" value="ECO:0007669"/>
    <property type="project" value="UniProtKB-UniRule"/>
</dbReference>
<feature type="active site" evidence="13">
    <location>
        <position position="140"/>
    </location>
</feature>
<evidence type="ECO:0000256" key="13">
    <source>
        <dbReference type="HAMAP-Rule" id="MF_00034"/>
    </source>
</evidence>
<dbReference type="EC" id="3.1.21.10" evidence="13 14"/>
<dbReference type="Proteomes" id="UP000177811">
    <property type="component" value="Unassembled WGS sequence"/>
</dbReference>
<comment type="subunit">
    <text evidence="13">Homodimer which binds Holliday junction (HJ) DNA. The HJ becomes 2-fold symmetrical on binding to RuvC with unstacked arms; it has a different conformation from HJ DNA in complex with RuvA. In the full resolvosome a probable DNA-RuvA(4)-RuvB(12)-RuvC(2) complex forms which resolves the HJ.</text>
</comment>
<evidence type="ECO:0000256" key="10">
    <source>
        <dbReference type="ARBA" id="ARBA00023172"/>
    </source>
</evidence>
<dbReference type="EMBL" id="MHQL01000002">
    <property type="protein sequence ID" value="OHA04043.1"/>
    <property type="molecule type" value="Genomic_DNA"/>
</dbReference>
<dbReference type="PANTHER" id="PTHR30194">
    <property type="entry name" value="CROSSOVER JUNCTION ENDODEOXYRIBONUCLEASE RUVC"/>
    <property type="match status" value="1"/>
</dbReference>
<feature type="active site" evidence="13">
    <location>
        <position position="7"/>
    </location>
</feature>
<evidence type="ECO:0000256" key="11">
    <source>
        <dbReference type="ARBA" id="ARBA00023204"/>
    </source>
</evidence>
<dbReference type="Pfam" id="PF02075">
    <property type="entry name" value="RuvC"/>
    <property type="match status" value="1"/>
</dbReference>
<evidence type="ECO:0000313" key="15">
    <source>
        <dbReference type="EMBL" id="OHA04043.1"/>
    </source>
</evidence>
<evidence type="ECO:0000256" key="3">
    <source>
        <dbReference type="ARBA" id="ARBA00022722"/>
    </source>
</evidence>
<proteinExistence type="inferred from homology"/>
<dbReference type="GO" id="GO:0008821">
    <property type="term" value="F:crossover junction DNA endonuclease activity"/>
    <property type="evidence" value="ECO:0007669"/>
    <property type="project" value="UniProtKB-UniRule"/>
</dbReference>
<evidence type="ECO:0000256" key="9">
    <source>
        <dbReference type="ARBA" id="ARBA00023125"/>
    </source>
</evidence>
<dbReference type="GO" id="GO:0000287">
    <property type="term" value="F:magnesium ion binding"/>
    <property type="evidence" value="ECO:0007669"/>
    <property type="project" value="UniProtKB-UniRule"/>
</dbReference>
<accession>A0A1G2KX78</accession>
<dbReference type="CDD" id="cd16962">
    <property type="entry name" value="RuvC"/>
    <property type="match status" value="1"/>
</dbReference>
<keyword evidence="9 13" id="KW-0238">DNA-binding</keyword>
<dbReference type="AlphaFoldDB" id="A0A1G2KX78"/>
<reference evidence="15 16" key="1">
    <citation type="journal article" date="2016" name="Nat. Commun.">
        <title>Thousands of microbial genomes shed light on interconnected biogeochemical processes in an aquifer system.</title>
        <authorList>
            <person name="Anantharaman K."/>
            <person name="Brown C.T."/>
            <person name="Hug L.A."/>
            <person name="Sharon I."/>
            <person name="Castelle C.J."/>
            <person name="Probst A.J."/>
            <person name="Thomas B.C."/>
            <person name="Singh A."/>
            <person name="Wilkins M.J."/>
            <person name="Karaoz U."/>
            <person name="Brodie E.L."/>
            <person name="Williams K.H."/>
            <person name="Hubbard S.S."/>
            <person name="Banfield J.F."/>
        </authorList>
    </citation>
    <scope>NUCLEOTIDE SEQUENCE [LARGE SCALE GENOMIC DNA]</scope>
</reference>
<feature type="binding site" evidence="13">
    <location>
        <position position="140"/>
    </location>
    <ligand>
        <name>Mg(2+)</name>
        <dbReference type="ChEBI" id="CHEBI:18420"/>
        <label>1</label>
    </ligand>
</feature>
<evidence type="ECO:0000256" key="6">
    <source>
        <dbReference type="ARBA" id="ARBA00022763"/>
    </source>
</evidence>